<keyword evidence="3" id="KW-1185">Reference proteome</keyword>
<feature type="compositionally biased region" description="Gly residues" evidence="1">
    <location>
        <begin position="53"/>
        <end position="71"/>
    </location>
</feature>
<sequence>MAKRLICGALRCSRAGGGGGRCAGRGCGWRRGGRLWGGRLGGGWRGGGRRGGGRLWSGRRGGGRLGGGAGGRPVVPGPRGRSAAPGAVTRLRRAVRRVRSGGIACRCGRIGGAWARCCRGRVVEGGGKGPIGGHAKPPMWVLSRWGIMGA</sequence>
<organism evidence="2 3">
    <name type="scientific">Actinosynnema pretiosum</name>
    <dbReference type="NCBI Taxonomy" id="42197"/>
    <lineage>
        <taxon>Bacteria</taxon>
        <taxon>Bacillati</taxon>
        <taxon>Actinomycetota</taxon>
        <taxon>Actinomycetes</taxon>
        <taxon>Pseudonocardiales</taxon>
        <taxon>Pseudonocardiaceae</taxon>
        <taxon>Actinosynnema</taxon>
    </lineage>
</organism>
<dbReference type="KEGG" id="apre:CNX65_20310"/>
<evidence type="ECO:0000313" key="3">
    <source>
        <dbReference type="Proteomes" id="UP000218505"/>
    </source>
</evidence>
<protein>
    <submittedName>
        <fullName evidence="2">Uncharacterized protein</fullName>
    </submittedName>
</protein>
<name>A0A290Z8P0_9PSEU</name>
<evidence type="ECO:0000313" key="2">
    <source>
        <dbReference type="EMBL" id="ATE55333.1"/>
    </source>
</evidence>
<accession>A0A290Z8P0</accession>
<evidence type="ECO:0000256" key="1">
    <source>
        <dbReference type="SAM" id="MobiDB-lite"/>
    </source>
</evidence>
<dbReference type="Proteomes" id="UP000218505">
    <property type="component" value="Chromosome"/>
</dbReference>
<dbReference type="EMBL" id="CP023445">
    <property type="protein sequence ID" value="ATE55333.1"/>
    <property type="molecule type" value="Genomic_DNA"/>
</dbReference>
<gene>
    <name evidence="2" type="ORF">CNX65_20310</name>
</gene>
<reference evidence="2" key="1">
    <citation type="submission" date="2017-09" db="EMBL/GenBank/DDBJ databases">
        <title>Complete Genome Sequence of ansamitocin-producing Bacterium Actinosynnema pretiosum X47.</title>
        <authorList>
            <person name="Cao G."/>
            <person name="Zong G."/>
            <person name="Zhong C."/>
            <person name="Fu J."/>
        </authorList>
    </citation>
    <scope>NUCLEOTIDE SEQUENCE [LARGE SCALE GENOMIC DNA]</scope>
    <source>
        <strain evidence="2">X47</strain>
    </source>
</reference>
<proteinExistence type="predicted"/>
<dbReference type="AlphaFoldDB" id="A0A290Z8P0"/>
<feature type="region of interest" description="Disordered" evidence="1">
    <location>
        <begin position="48"/>
        <end position="84"/>
    </location>
</feature>